<feature type="signal peptide" evidence="1">
    <location>
        <begin position="1"/>
        <end position="20"/>
    </location>
</feature>
<dbReference type="RefSeq" id="WP_379188475.1">
    <property type="nucleotide sequence ID" value="NZ_JBHSOW010000043.1"/>
</dbReference>
<name>A0ABW0VVJ9_9BACL</name>
<keyword evidence="1" id="KW-0732">Signal</keyword>
<feature type="chain" id="PRO_5046871834" evidence="1">
    <location>
        <begin position="21"/>
        <end position="298"/>
    </location>
</feature>
<proteinExistence type="predicted"/>
<accession>A0ABW0VVJ9</accession>
<evidence type="ECO:0000259" key="2">
    <source>
        <dbReference type="Pfam" id="PF04069"/>
    </source>
</evidence>
<evidence type="ECO:0000313" key="3">
    <source>
        <dbReference type="EMBL" id="MFC5649920.1"/>
    </source>
</evidence>
<dbReference type="SUPFAM" id="SSF53850">
    <property type="entry name" value="Periplasmic binding protein-like II"/>
    <property type="match status" value="1"/>
</dbReference>
<evidence type="ECO:0000256" key="1">
    <source>
        <dbReference type="SAM" id="SignalP"/>
    </source>
</evidence>
<comment type="caution">
    <text evidence="3">The sequence shown here is derived from an EMBL/GenBank/DDBJ whole genome shotgun (WGS) entry which is preliminary data.</text>
</comment>
<dbReference type="CDD" id="cd13528">
    <property type="entry name" value="PBP2_osmoprotectants"/>
    <property type="match status" value="1"/>
</dbReference>
<dbReference type="Gene3D" id="3.40.190.120">
    <property type="entry name" value="Osmoprotection protein (prox), domain 2"/>
    <property type="match status" value="1"/>
</dbReference>
<gene>
    <name evidence="3" type="ORF">ACFPYJ_12465</name>
</gene>
<dbReference type="InterPro" id="IPR007210">
    <property type="entry name" value="ABC_Gly_betaine_transp_sub-bd"/>
</dbReference>
<dbReference type="Gene3D" id="3.40.190.10">
    <property type="entry name" value="Periplasmic binding protein-like II"/>
    <property type="match status" value="1"/>
</dbReference>
<organism evidence="3 4">
    <name type="scientific">Paenibacillus solisilvae</name>
    <dbReference type="NCBI Taxonomy" id="2486751"/>
    <lineage>
        <taxon>Bacteria</taxon>
        <taxon>Bacillati</taxon>
        <taxon>Bacillota</taxon>
        <taxon>Bacilli</taxon>
        <taxon>Bacillales</taxon>
        <taxon>Paenibacillaceae</taxon>
        <taxon>Paenibacillus</taxon>
    </lineage>
</organism>
<evidence type="ECO:0000313" key="4">
    <source>
        <dbReference type="Proteomes" id="UP001596047"/>
    </source>
</evidence>
<dbReference type="PROSITE" id="PS51257">
    <property type="entry name" value="PROKAR_LIPOPROTEIN"/>
    <property type="match status" value="1"/>
</dbReference>
<dbReference type="EMBL" id="JBHSOW010000043">
    <property type="protein sequence ID" value="MFC5649920.1"/>
    <property type="molecule type" value="Genomic_DNA"/>
</dbReference>
<sequence>MKKTSLSALAFTLALVMVLAGCSSKQNTIVVGSKNFTENIVLGEMVAQLIENQTDLKVERKPNLGATDITLKAITSGDIDMYLEYDGTVYSSYLKIQDPVTDPPAVFDMVNEKLQKEMKLKLTKPLGFNNTFTIAMPSEIAKANNLVTYSDLAKVSDQFVFGADPEFMNREPDGWNSLKEKYGFNFKKEITLDSGLRYKSIQANEMQVTNAFATDGQLKTFNMTVLKDDLNFFPPYNAAPIVRMETLEKYPELEGVLNQLAGLLTDADMQELNYLVDDKKETEEKVAKDFLTSKGLLK</sequence>
<dbReference type="Proteomes" id="UP001596047">
    <property type="component" value="Unassembled WGS sequence"/>
</dbReference>
<protein>
    <submittedName>
        <fullName evidence="3">Glycine betaine ABC transporter substrate-binding protein</fullName>
    </submittedName>
</protein>
<dbReference type="Pfam" id="PF04069">
    <property type="entry name" value="OpuAC"/>
    <property type="match status" value="1"/>
</dbReference>
<reference evidence="4" key="1">
    <citation type="journal article" date="2019" name="Int. J. Syst. Evol. Microbiol.">
        <title>The Global Catalogue of Microorganisms (GCM) 10K type strain sequencing project: providing services to taxonomists for standard genome sequencing and annotation.</title>
        <authorList>
            <consortium name="The Broad Institute Genomics Platform"/>
            <consortium name="The Broad Institute Genome Sequencing Center for Infectious Disease"/>
            <person name="Wu L."/>
            <person name="Ma J."/>
        </authorList>
    </citation>
    <scope>NUCLEOTIDE SEQUENCE [LARGE SCALE GENOMIC DNA]</scope>
    <source>
        <strain evidence="4">CGMCC 1.3240</strain>
    </source>
</reference>
<keyword evidence="4" id="KW-1185">Reference proteome</keyword>
<feature type="domain" description="ABC-type glycine betaine transport system substrate-binding" evidence="2">
    <location>
        <begin position="28"/>
        <end position="292"/>
    </location>
</feature>